<keyword evidence="2" id="KW-0614">Plasmid</keyword>
<accession>A9VVJ3</accession>
<evidence type="ECO:0000313" key="3">
    <source>
        <dbReference type="Proteomes" id="UP000002154"/>
    </source>
</evidence>
<dbReference type="KEGG" id="bwe:BcerKBAB4_5314"/>
<protein>
    <recommendedName>
        <fullName evidence="4">DUF4811 domain-containing protein</fullName>
    </recommendedName>
</protein>
<geneLocation type="plasmid" evidence="2 3">
    <name>pBWB403</name>
</geneLocation>
<keyword evidence="1" id="KW-0812">Transmembrane</keyword>
<feature type="transmembrane region" description="Helical" evidence="1">
    <location>
        <begin position="30"/>
        <end position="48"/>
    </location>
</feature>
<evidence type="ECO:0000313" key="2">
    <source>
        <dbReference type="EMBL" id="ABY46808.1"/>
    </source>
</evidence>
<name>A9VVJ3_BACMK</name>
<evidence type="ECO:0000256" key="1">
    <source>
        <dbReference type="SAM" id="Phobius"/>
    </source>
</evidence>
<reference evidence="2 3" key="1">
    <citation type="journal article" date="2008" name="Chem. Biol. Interact.">
        <title>Extending the Bacillus cereus group genomics to putative food-borne pathogens of different toxicity.</title>
        <authorList>
            <person name="Lapidus A."/>
            <person name="Goltsman E."/>
            <person name="Auger S."/>
            <person name="Galleron N."/>
            <person name="Segurens B."/>
            <person name="Dossat C."/>
            <person name="Land M.L."/>
            <person name="Broussolle V."/>
            <person name="Brillard J."/>
            <person name="Guinebretiere M.H."/>
            <person name="Sanchis V."/>
            <person name="Nguen-The C."/>
            <person name="Lereclus D."/>
            <person name="Richardson P."/>
            <person name="Wincker P."/>
            <person name="Weissenbach J."/>
            <person name="Ehrlich S.D."/>
            <person name="Sorokin A."/>
        </authorList>
    </citation>
    <scope>NUCLEOTIDE SEQUENCE [LARGE SCALE GENOMIC DNA]</scope>
    <source>
        <strain evidence="3">KBAB4</strain>
    </source>
</reference>
<dbReference type="Proteomes" id="UP000002154">
    <property type="component" value="Plasmid pBWB403"/>
</dbReference>
<dbReference type="EMBL" id="CP000906">
    <property type="protein sequence ID" value="ABY46808.1"/>
    <property type="molecule type" value="Genomic_DNA"/>
</dbReference>
<keyword evidence="1" id="KW-0472">Membrane</keyword>
<dbReference type="HOGENOM" id="CLU_1607620_0_0_9"/>
<organism evidence="2 3">
    <name type="scientific">Bacillus mycoides (strain KBAB4)</name>
    <name type="common">Bacillus weihenstephanensis</name>
    <dbReference type="NCBI Taxonomy" id="315730"/>
    <lineage>
        <taxon>Bacteria</taxon>
        <taxon>Bacillati</taxon>
        <taxon>Bacillota</taxon>
        <taxon>Bacilli</taxon>
        <taxon>Bacillales</taxon>
        <taxon>Bacillaceae</taxon>
        <taxon>Bacillus</taxon>
        <taxon>Bacillus cereus group</taxon>
    </lineage>
</organism>
<evidence type="ECO:0008006" key="4">
    <source>
        <dbReference type="Google" id="ProtNLM"/>
    </source>
</evidence>
<dbReference type="AlphaFoldDB" id="A9VVJ3"/>
<proteinExistence type="predicted"/>
<keyword evidence="1" id="KW-1133">Transmembrane helix</keyword>
<dbReference type="RefSeq" id="WP_012260045.1">
    <property type="nucleotide sequence ID" value="NC_010182.1"/>
</dbReference>
<sequence length="165" mass="18465">MILLLISLAIAFIAGFIVFCINEDWTFLMMSTIVITFGLIFFGGLSAIESQNEKVVKRDVTELIALNDGSSVSGRMFLGSGSIDGDLVYKYAMKKGDGYAIDFEKANDIDELRYIKDGSKPRIERTEVVYKSTFANFITAPFFDTAKYIYVPEGTIQETFNIDLN</sequence>
<gene>
    <name evidence="2" type="ordered locus">BcerKBAB4_5314</name>
</gene>